<dbReference type="Proteomes" id="UP000054877">
    <property type="component" value="Unassembled WGS sequence"/>
</dbReference>
<comment type="caution">
    <text evidence="1">The sequence shown here is derived from an EMBL/GenBank/DDBJ whole genome shotgun (WGS) entry which is preliminary data.</text>
</comment>
<proteinExistence type="predicted"/>
<evidence type="ECO:0000313" key="1">
    <source>
        <dbReference type="EMBL" id="KTD63922.1"/>
    </source>
</evidence>
<dbReference type="PATRIC" id="fig|452.5.peg.1596"/>
<accession>A0A0W0Z480</accession>
<keyword evidence="2" id="KW-1185">Reference proteome</keyword>
<gene>
    <name evidence="1" type="ORF">Lspi_1441</name>
</gene>
<dbReference type="STRING" id="452.Lspi_1441"/>
<protein>
    <submittedName>
        <fullName evidence="1">Uncharacterized protein</fullName>
    </submittedName>
</protein>
<dbReference type="AntiFam" id="ANF00019">
    <property type="entry name" value="tRNA translation"/>
</dbReference>
<dbReference type="EMBL" id="LNYX01000014">
    <property type="protein sequence ID" value="KTD63922.1"/>
    <property type="molecule type" value="Genomic_DNA"/>
</dbReference>
<name>A0A0W0Z480_LEGSP</name>
<dbReference type="AntiFam" id="ANF00014">
    <property type="entry name" value="tRNA translation"/>
</dbReference>
<organism evidence="1 2">
    <name type="scientific">Legionella spiritensis</name>
    <dbReference type="NCBI Taxonomy" id="452"/>
    <lineage>
        <taxon>Bacteria</taxon>
        <taxon>Pseudomonadati</taxon>
        <taxon>Pseudomonadota</taxon>
        <taxon>Gammaproteobacteria</taxon>
        <taxon>Legionellales</taxon>
        <taxon>Legionellaceae</taxon>
        <taxon>Legionella</taxon>
    </lineage>
</organism>
<sequence length="143" mass="16723">MYWPVFRSDCFFCASLKMARPEGFEPPTPWFVARYSIQLSYGRVYWRRERDSNPRWDFSHTPLAGERLRPLGHLSSQWSGSISVILMASTVFGANKNDFFSEHFQILANTAIFYKLKFGGIQVLLNFYLMVSISDLWTSRMKT</sequence>
<dbReference type="AlphaFoldDB" id="A0A0W0Z480"/>
<reference evidence="1 2" key="1">
    <citation type="submission" date="2015-11" db="EMBL/GenBank/DDBJ databases">
        <title>Genomic analysis of 38 Legionella species identifies large and diverse effector repertoires.</title>
        <authorList>
            <person name="Burstein D."/>
            <person name="Amaro F."/>
            <person name="Zusman T."/>
            <person name="Lifshitz Z."/>
            <person name="Cohen O."/>
            <person name="Gilbert J.A."/>
            <person name="Pupko T."/>
            <person name="Shuman H.A."/>
            <person name="Segal G."/>
        </authorList>
    </citation>
    <scope>NUCLEOTIDE SEQUENCE [LARGE SCALE GENOMIC DNA]</scope>
    <source>
        <strain evidence="1 2">Mt.St.Helens-9</strain>
    </source>
</reference>
<evidence type="ECO:0000313" key="2">
    <source>
        <dbReference type="Proteomes" id="UP000054877"/>
    </source>
</evidence>